<dbReference type="Proteomes" id="UP001629113">
    <property type="component" value="Unassembled WGS sequence"/>
</dbReference>
<feature type="region of interest" description="Disordered" evidence="1">
    <location>
        <begin position="155"/>
        <end position="648"/>
    </location>
</feature>
<feature type="compositionally biased region" description="Polar residues" evidence="1">
    <location>
        <begin position="909"/>
        <end position="934"/>
    </location>
</feature>
<feature type="compositionally biased region" description="Polar residues" evidence="1">
    <location>
        <begin position="591"/>
        <end position="639"/>
    </location>
</feature>
<dbReference type="CDD" id="cd08681">
    <property type="entry name" value="C2_fungal_Inn1p-like"/>
    <property type="match status" value="1"/>
</dbReference>
<evidence type="ECO:0000313" key="3">
    <source>
        <dbReference type="EMBL" id="KAL3424401.1"/>
    </source>
</evidence>
<feature type="compositionally biased region" description="Polar residues" evidence="1">
    <location>
        <begin position="310"/>
        <end position="357"/>
    </location>
</feature>
<dbReference type="PANTHER" id="PTHR47052:SF3">
    <property type="entry name" value="INGRESSION PROTEIN 1"/>
    <property type="match status" value="1"/>
</dbReference>
<feature type="compositionally biased region" description="Polar residues" evidence="1">
    <location>
        <begin position="162"/>
        <end position="171"/>
    </location>
</feature>
<feature type="compositionally biased region" description="Polar residues" evidence="1">
    <location>
        <begin position="463"/>
        <end position="473"/>
    </location>
</feature>
<dbReference type="Pfam" id="PF00168">
    <property type="entry name" value="C2"/>
    <property type="match status" value="1"/>
</dbReference>
<feature type="compositionally biased region" description="Low complexity" evidence="1">
    <location>
        <begin position="358"/>
        <end position="377"/>
    </location>
</feature>
<feature type="domain" description="C2" evidence="2">
    <location>
        <begin position="10"/>
        <end position="131"/>
    </location>
</feature>
<feature type="compositionally biased region" description="Polar residues" evidence="1">
    <location>
        <begin position="485"/>
        <end position="498"/>
    </location>
</feature>
<feature type="compositionally biased region" description="Polar residues" evidence="1">
    <location>
        <begin position="943"/>
        <end position="952"/>
    </location>
</feature>
<sequence>MATKTKANALAGVHTAGIFADMTVDGPIIGTLVVIVDRAKNLPNRKTMGKQDPYCAARLGKEAKKTTTDRRGGQTPKWDQELRYTVHDSPDYYQLKVSVFNDDKKTEVIGETWVDLKDVIVTGGGQNDLWHSLSYKGKYAGEIRIEITYYDTRPKEEKPQKVKQTSLNNEQENPREGLSGPRQPKAQAPVKRRPLPSDPVTGAPAPTVPAPIPEHVQTPPRGYKTSSFVPDQSPLQRVEYNTPPQRAPQPQTYAPSPQQDDYRQSPAVQPSFPQNGGAPRGYEQDSEYQDDFAQSPGLPNRYEQNHVQHNDFAQSPGHQTNFAPSPGTQNGYSQSNGYSNGYESQSRTINKPNKPVSNDQYDGYDQGNGYSSGNSGSYEEEYVDPRDHYNSRQATYELPQPDEFDGPPSPGGPPPPPPAHGTKHISPAPPTSSHGSYGFPENALSRSNTHDAFPEDPHRDSLPTYSQPKSYQAYSPPKEDDQFRRSANSYNDSPTRFQSYELDNDEYQPPTQRHRSYDPGYSPAHGSMQPTVEDAPPTPSPGHYTAHRSSVSRVPQYEDNRYDQVPSPAPLNLSGRGSSASGRASAISSIPSQQNEYVSTGSELSSYRDQSSVSSFRDQSALSSRTSFNSLTNYQQPQRRPSGDQMAASSNNYAMALVPTSLVPGMDPDIAKEISERIYSDKRASQMVNNPRGRYQDAPQYQSNQSRPHPLSYHEAASSTFVPASGNYDEPHGRYSAGSVAPMVKPRAVSPDPRMPARKSVSPSPAPSEGRRLSGIPFGPDSYNALNPALSGSTSSRSLSERYDPKEIDPDAKIITHDGREIDPSDHIPESNYAPLLETKQPKYASQLPDRNYRAPGSQPVAASGRRQLKVAPPRPQSNSSAGPVYSGGYSDAPTPPTGRNRLQKKTTRMATQMAPNSSPLAPITSYQDNNLTPRSLPRASTGDFSTENYSPTHKYGGSPIYRGASAGPPSIPPKIPVNYSPGGYSPGGQAPTGNDPWTLLDEMKNIDLGSGRARRRGY</sequence>
<dbReference type="PROSITE" id="PS50004">
    <property type="entry name" value="C2"/>
    <property type="match status" value="1"/>
</dbReference>
<dbReference type="InterPro" id="IPR000008">
    <property type="entry name" value="C2_dom"/>
</dbReference>
<organism evidence="3 4">
    <name type="scientific">Phlyctema vagabunda</name>
    <dbReference type="NCBI Taxonomy" id="108571"/>
    <lineage>
        <taxon>Eukaryota</taxon>
        <taxon>Fungi</taxon>
        <taxon>Dikarya</taxon>
        <taxon>Ascomycota</taxon>
        <taxon>Pezizomycotina</taxon>
        <taxon>Leotiomycetes</taxon>
        <taxon>Helotiales</taxon>
        <taxon>Dermateaceae</taxon>
        <taxon>Phlyctema</taxon>
    </lineage>
</organism>
<feature type="compositionally biased region" description="Basic and acidic residues" evidence="1">
    <location>
        <begin position="448"/>
        <end position="461"/>
    </location>
</feature>
<evidence type="ECO:0000259" key="2">
    <source>
        <dbReference type="PROSITE" id="PS50004"/>
    </source>
</evidence>
<dbReference type="InterPro" id="IPR037791">
    <property type="entry name" value="C2_fungal_Inn1"/>
</dbReference>
<dbReference type="EMBL" id="JBFCZG010000003">
    <property type="protein sequence ID" value="KAL3424401.1"/>
    <property type="molecule type" value="Genomic_DNA"/>
</dbReference>
<feature type="compositionally biased region" description="Polar residues" evidence="1">
    <location>
        <begin position="224"/>
        <end position="235"/>
    </location>
</feature>
<evidence type="ECO:0000313" key="4">
    <source>
        <dbReference type="Proteomes" id="UP001629113"/>
    </source>
</evidence>
<dbReference type="PANTHER" id="PTHR47052">
    <property type="entry name" value="CONSERVED SERINE PROLINE-RICH PROTEIN (AFU_ORTHOLOGUE AFUA_2G01790)"/>
    <property type="match status" value="1"/>
</dbReference>
<name>A0ABR4PN85_9HELO</name>
<keyword evidence="4" id="KW-1185">Reference proteome</keyword>
<feature type="compositionally biased region" description="Polar residues" evidence="1">
    <location>
        <begin position="242"/>
        <end position="259"/>
    </location>
</feature>
<dbReference type="Gene3D" id="2.60.40.150">
    <property type="entry name" value="C2 domain"/>
    <property type="match status" value="1"/>
</dbReference>
<dbReference type="SUPFAM" id="SSF49562">
    <property type="entry name" value="C2 domain (Calcium/lipid-binding domain, CaLB)"/>
    <property type="match status" value="1"/>
</dbReference>
<feature type="compositionally biased region" description="Low complexity" evidence="1">
    <location>
        <begin position="574"/>
        <end position="590"/>
    </location>
</feature>
<dbReference type="InterPro" id="IPR035892">
    <property type="entry name" value="C2_domain_sf"/>
</dbReference>
<dbReference type="SMART" id="SM00239">
    <property type="entry name" value="C2"/>
    <property type="match status" value="1"/>
</dbReference>
<feature type="compositionally biased region" description="Basic and acidic residues" evidence="1">
    <location>
        <begin position="799"/>
        <end position="829"/>
    </location>
</feature>
<accession>A0ABR4PN85</accession>
<gene>
    <name evidence="3" type="ORF">PVAG01_03682</name>
</gene>
<reference evidence="3 4" key="1">
    <citation type="submission" date="2024-06" db="EMBL/GenBank/DDBJ databases">
        <title>Complete genome of Phlyctema vagabunda strain 19-DSS-EL-015.</title>
        <authorList>
            <person name="Fiorenzani C."/>
        </authorList>
    </citation>
    <scope>NUCLEOTIDE SEQUENCE [LARGE SCALE GENOMIC DNA]</scope>
    <source>
        <strain evidence="3 4">19-DSS-EL-015</strain>
    </source>
</reference>
<feature type="compositionally biased region" description="Pro residues" evidence="1">
    <location>
        <begin position="407"/>
        <end position="419"/>
    </location>
</feature>
<proteinExistence type="predicted"/>
<protein>
    <submittedName>
        <fullName evidence="3">C2 domain-containing protein</fullName>
    </submittedName>
</protein>
<comment type="caution">
    <text evidence="3">The sequence shown here is derived from an EMBL/GenBank/DDBJ whole genome shotgun (WGS) entry which is preliminary data.</text>
</comment>
<feature type="region of interest" description="Disordered" evidence="1">
    <location>
        <begin position="677"/>
        <end position="999"/>
    </location>
</feature>
<dbReference type="InterPro" id="IPR052981">
    <property type="entry name" value="Ingression_C2_domain"/>
</dbReference>
<evidence type="ECO:0000256" key="1">
    <source>
        <dbReference type="SAM" id="MobiDB-lite"/>
    </source>
</evidence>